<feature type="transmembrane region" description="Helical" evidence="14">
    <location>
        <begin position="12"/>
        <end position="30"/>
    </location>
</feature>
<comment type="pathway">
    <text evidence="2 14">Protein modification; protein glycosylation.</text>
</comment>
<accession>A0A1Y2GGX3</accession>
<comment type="subcellular location">
    <subcellularLocation>
        <location evidence="1 14">Endoplasmic reticulum membrane</location>
        <topology evidence="1 14">Multi-pass membrane protein</topology>
    </subcellularLocation>
</comment>
<comment type="similarity">
    <text evidence="3 14">Belongs to the glycosyltransferase 39 family.</text>
</comment>
<dbReference type="InterPro" id="IPR032421">
    <property type="entry name" value="PMT_4TMC"/>
</dbReference>
<dbReference type="Pfam" id="PF16192">
    <property type="entry name" value="PMT_4TMC"/>
    <property type="match status" value="1"/>
</dbReference>
<dbReference type="SMART" id="SM00472">
    <property type="entry name" value="MIR"/>
    <property type="match status" value="3"/>
</dbReference>
<name>A0A1Y2GGX3_9FUNG</name>
<dbReference type="STRING" id="64571.A0A1Y2GGX3"/>
<dbReference type="AlphaFoldDB" id="A0A1Y2GGX3"/>
<organism evidence="16 17">
    <name type="scientific">Lobosporangium transversale</name>
    <dbReference type="NCBI Taxonomy" id="64571"/>
    <lineage>
        <taxon>Eukaryota</taxon>
        <taxon>Fungi</taxon>
        <taxon>Fungi incertae sedis</taxon>
        <taxon>Mucoromycota</taxon>
        <taxon>Mortierellomycotina</taxon>
        <taxon>Mortierellomycetes</taxon>
        <taxon>Mortierellales</taxon>
        <taxon>Mortierellaceae</taxon>
        <taxon>Lobosporangium</taxon>
    </lineage>
</organism>
<dbReference type="InParanoid" id="A0A1Y2GGX3"/>
<feature type="domain" description="MIR" evidence="15">
    <location>
        <begin position="383"/>
        <end position="443"/>
    </location>
</feature>
<dbReference type="InterPro" id="IPR003342">
    <property type="entry name" value="ArnT-like_N"/>
</dbReference>
<comment type="caution">
    <text evidence="16">The sequence shown here is derived from an EMBL/GenBank/DDBJ whole genome shotgun (WGS) entry which is preliminary data.</text>
</comment>
<dbReference type="EC" id="2.4.1.109" evidence="4 14"/>
<feature type="domain" description="MIR" evidence="15">
    <location>
        <begin position="456"/>
        <end position="514"/>
    </location>
</feature>
<keyword evidence="8" id="KW-0677">Repeat</keyword>
<keyword evidence="11 14" id="KW-0472">Membrane</keyword>
<sequence length="862" mass="97228">MNQSLGLAEWDKLALMVITLVAVIVRIWRISWPDEVTLDEANIGKMINRYITGEYAFDAHPPLGTMIMAGIAAMTRYNGTFAFDEIGDLIPGSVPYMSVRLSMAILGALCAPMAFITLKTSDQDTPAALLAASMITFDNALVANNRLFSLDAPLLFFFSATFMFWSFFKKHSAKPFTITWWLYLVATGISMASAAAVKLIGIVAVVTVSLFTLSALYSLAIEPSVNTLMWLKHATARVVGLIMIPILVYTSIFHIHFQYQSYLPSDPSSALATHDLNLLSRSFHRSLISKPKADKEKERTETPIWSDIAFGSVVQLQNEDTDGMFIHSFHNMTPGKPDQQQVGGYEYPDLNTHWIVIRAISGNADGNKDNENDDEKDEIPTRLQYLKHGDTLRLRHVPTRRCLHSHKVASYSSKEGQPLFEVTAFGTHDRDGDYNDWWTIEAVDPVARKKVLEETDQQIKALRTAFRLRHTNLGCYLYATTINLPKPWGRGRKELVCRPDVGVRPRAIWRFTTNLHDYLPYETPLASFPQLSFWQKFIEIHSLMWAHYPLAESAFRSAQAHPIRWPLGQAMIHVWAGYRRQITVLANPVVWGISTMGMITYLGLGVWFILRKKRGYTETGFMAGKYICRFHANDARAYFAGWIMTYLPFFFIDRTLLMHHYFPALYFSVLITSSLITRVSGFISKKARVGLWAGLIALLIIWFVRLSPLSYASPLTREQCESISGWVNSFYKGPHDQNILNCAPFPMASSQQMTFIQLKKQTRLTKQIKKRFGTVPTAAAAASVAPTASVATTSGASHSLVSESHQLLSESFLPKVVRPQPRPHSPVLPMNYPPMDHHLPMQHLVMVGPQLPPQFRNTEPGT</sequence>
<dbReference type="PROSITE" id="PS50919">
    <property type="entry name" value="MIR"/>
    <property type="match status" value="2"/>
</dbReference>
<keyword evidence="10 14" id="KW-1133">Transmembrane helix</keyword>
<feature type="transmembrane region" description="Helical" evidence="14">
    <location>
        <begin position="180"/>
        <end position="204"/>
    </location>
</feature>
<dbReference type="PANTHER" id="PTHR10050">
    <property type="entry name" value="DOLICHYL-PHOSPHATE-MANNOSE--PROTEIN MANNOSYLTRANSFERASE"/>
    <property type="match status" value="1"/>
</dbReference>
<evidence type="ECO:0000256" key="14">
    <source>
        <dbReference type="RuleBase" id="RU367007"/>
    </source>
</evidence>
<comment type="catalytic activity">
    <reaction evidence="13 14">
        <text>a di-trans,poly-cis-dolichyl beta-D-mannosyl phosphate + L-seryl-[protein] = 3-O-(alpha-D-mannosyl)-L-seryl-[protein] + a di-trans,poly-cis-dolichyl phosphate + H(+)</text>
        <dbReference type="Rhea" id="RHEA:17377"/>
        <dbReference type="Rhea" id="RHEA-COMP:9863"/>
        <dbReference type="Rhea" id="RHEA-COMP:13546"/>
        <dbReference type="Rhea" id="RHEA-COMP:19498"/>
        <dbReference type="Rhea" id="RHEA-COMP:19501"/>
        <dbReference type="ChEBI" id="CHEBI:15378"/>
        <dbReference type="ChEBI" id="CHEBI:29999"/>
        <dbReference type="ChEBI" id="CHEBI:57683"/>
        <dbReference type="ChEBI" id="CHEBI:58211"/>
        <dbReference type="ChEBI" id="CHEBI:137321"/>
        <dbReference type="EC" id="2.4.1.109"/>
    </reaction>
</comment>
<evidence type="ECO:0000256" key="3">
    <source>
        <dbReference type="ARBA" id="ARBA00007222"/>
    </source>
</evidence>
<feature type="transmembrane region" description="Helical" evidence="14">
    <location>
        <begin position="148"/>
        <end position="168"/>
    </location>
</feature>
<keyword evidence="17" id="KW-1185">Reference proteome</keyword>
<dbReference type="OrthoDB" id="292747at2759"/>
<evidence type="ECO:0000256" key="8">
    <source>
        <dbReference type="ARBA" id="ARBA00022737"/>
    </source>
</evidence>
<dbReference type="Proteomes" id="UP000193648">
    <property type="component" value="Unassembled WGS sequence"/>
</dbReference>
<dbReference type="SUPFAM" id="SSF82109">
    <property type="entry name" value="MIR domain"/>
    <property type="match status" value="1"/>
</dbReference>
<dbReference type="RefSeq" id="XP_021879328.1">
    <property type="nucleotide sequence ID" value="XM_022020920.1"/>
</dbReference>
<feature type="transmembrane region" description="Helical" evidence="14">
    <location>
        <begin position="635"/>
        <end position="652"/>
    </location>
</feature>
<comment type="catalytic activity">
    <reaction evidence="12 14">
        <text>a di-trans,poly-cis-dolichyl beta-D-mannosyl phosphate + L-threonyl-[protein] = 3-O-(alpha-D-mannosyl)-L-threonyl-[protein] + a di-trans,poly-cis-dolichyl phosphate + H(+)</text>
        <dbReference type="Rhea" id="RHEA:53396"/>
        <dbReference type="Rhea" id="RHEA-COMP:11060"/>
        <dbReference type="Rhea" id="RHEA-COMP:13547"/>
        <dbReference type="Rhea" id="RHEA-COMP:19498"/>
        <dbReference type="Rhea" id="RHEA-COMP:19501"/>
        <dbReference type="ChEBI" id="CHEBI:15378"/>
        <dbReference type="ChEBI" id="CHEBI:30013"/>
        <dbReference type="ChEBI" id="CHEBI:57683"/>
        <dbReference type="ChEBI" id="CHEBI:58211"/>
        <dbReference type="ChEBI" id="CHEBI:137323"/>
        <dbReference type="EC" id="2.4.1.109"/>
    </reaction>
</comment>
<evidence type="ECO:0000256" key="10">
    <source>
        <dbReference type="ARBA" id="ARBA00022989"/>
    </source>
</evidence>
<evidence type="ECO:0000256" key="1">
    <source>
        <dbReference type="ARBA" id="ARBA00004477"/>
    </source>
</evidence>
<dbReference type="GO" id="GO:0004169">
    <property type="term" value="F:dolichyl-phosphate-mannose-protein mannosyltransferase activity"/>
    <property type="evidence" value="ECO:0007669"/>
    <property type="project" value="UniProtKB-UniRule"/>
</dbReference>
<dbReference type="GO" id="GO:0005789">
    <property type="term" value="C:endoplasmic reticulum membrane"/>
    <property type="evidence" value="ECO:0007669"/>
    <property type="project" value="UniProtKB-SubCell"/>
</dbReference>
<evidence type="ECO:0000256" key="12">
    <source>
        <dbReference type="ARBA" id="ARBA00045085"/>
    </source>
</evidence>
<dbReference type="InterPro" id="IPR036300">
    <property type="entry name" value="MIR_dom_sf"/>
</dbReference>
<evidence type="ECO:0000256" key="5">
    <source>
        <dbReference type="ARBA" id="ARBA00022676"/>
    </source>
</evidence>
<feature type="transmembrane region" description="Helical" evidence="14">
    <location>
        <begin position="210"/>
        <end position="231"/>
    </location>
</feature>
<evidence type="ECO:0000256" key="2">
    <source>
        <dbReference type="ARBA" id="ARBA00004922"/>
    </source>
</evidence>
<gene>
    <name evidence="16" type="ORF">BCR41DRAFT_308587</name>
</gene>
<evidence type="ECO:0000256" key="7">
    <source>
        <dbReference type="ARBA" id="ARBA00022692"/>
    </source>
</evidence>
<evidence type="ECO:0000256" key="11">
    <source>
        <dbReference type="ARBA" id="ARBA00023136"/>
    </source>
</evidence>
<keyword evidence="5 14" id="KW-0328">Glycosyltransferase</keyword>
<feature type="transmembrane region" description="Helical" evidence="14">
    <location>
        <begin position="589"/>
        <end position="610"/>
    </location>
</feature>
<evidence type="ECO:0000256" key="4">
    <source>
        <dbReference type="ARBA" id="ARBA00012839"/>
    </source>
</evidence>
<dbReference type="EMBL" id="MCFF01000030">
    <property type="protein sequence ID" value="ORZ10607.1"/>
    <property type="molecule type" value="Genomic_DNA"/>
</dbReference>
<dbReference type="UniPathway" id="UPA00378"/>
<dbReference type="InterPro" id="IPR016093">
    <property type="entry name" value="MIR_motif"/>
</dbReference>
<evidence type="ECO:0000313" key="16">
    <source>
        <dbReference type="EMBL" id="ORZ10607.1"/>
    </source>
</evidence>
<evidence type="ECO:0000256" key="9">
    <source>
        <dbReference type="ARBA" id="ARBA00022824"/>
    </source>
</evidence>
<proteinExistence type="inferred from homology"/>
<feature type="transmembrane region" description="Helical" evidence="14">
    <location>
        <begin position="658"/>
        <end position="677"/>
    </location>
</feature>
<dbReference type="Pfam" id="PF02815">
    <property type="entry name" value="MIR"/>
    <property type="match status" value="1"/>
</dbReference>
<feature type="transmembrane region" description="Helical" evidence="14">
    <location>
        <begin position="99"/>
        <end position="118"/>
    </location>
</feature>
<dbReference type="GeneID" id="33562764"/>
<reference evidence="16 17" key="1">
    <citation type="submission" date="2016-07" db="EMBL/GenBank/DDBJ databases">
        <title>Pervasive Adenine N6-methylation of Active Genes in Fungi.</title>
        <authorList>
            <consortium name="DOE Joint Genome Institute"/>
            <person name="Mondo S.J."/>
            <person name="Dannebaum R.O."/>
            <person name="Kuo R.C."/>
            <person name="Labutti K."/>
            <person name="Haridas S."/>
            <person name="Kuo A."/>
            <person name="Salamov A."/>
            <person name="Ahrendt S.R."/>
            <person name="Lipzen A."/>
            <person name="Sullivan W."/>
            <person name="Andreopoulos W.B."/>
            <person name="Clum A."/>
            <person name="Lindquist E."/>
            <person name="Daum C."/>
            <person name="Ramamoorthy G.K."/>
            <person name="Gryganskyi A."/>
            <person name="Culley D."/>
            <person name="Magnuson J.K."/>
            <person name="James T.Y."/>
            <person name="O'Malley M.A."/>
            <person name="Stajich J.E."/>
            <person name="Spatafora J.W."/>
            <person name="Visel A."/>
            <person name="Grigoriev I.V."/>
        </authorList>
    </citation>
    <scope>NUCLEOTIDE SEQUENCE [LARGE SCALE GENOMIC DNA]</scope>
    <source>
        <strain evidence="16 17">NRRL 3116</strain>
    </source>
</reference>
<feature type="transmembrane region" description="Helical" evidence="14">
    <location>
        <begin position="238"/>
        <end position="257"/>
    </location>
</feature>
<evidence type="ECO:0000259" key="15">
    <source>
        <dbReference type="PROSITE" id="PS50919"/>
    </source>
</evidence>
<comment type="function">
    <text evidence="14">Transfers mannose from Dol-P-mannose to Ser or Thr residues on proteins.</text>
</comment>
<feature type="transmembrane region" description="Helical" evidence="14">
    <location>
        <begin position="689"/>
        <end position="711"/>
    </location>
</feature>
<dbReference type="PANTHER" id="PTHR10050:SF46">
    <property type="entry name" value="PROTEIN O-MANNOSYL-TRANSFERASE 2"/>
    <property type="match status" value="1"/>
</dbReference>
<evidence type="ECO:0000256" key="6">
    <source>
        <dbReference type="ARBA" id="ARBA00022679"/>
    </source>
</evidence>
<protein>
    <recommendedName>
        <fullName evidence="4 14">Dolichyl-phosphate-mannose--protein mannosyltransferase</fullName>
        <ecNumber evidence="4 14">2.4.1.109</ecNumber>
    </recommendedName>
</protein>
<keyword evidence="7 14" id="KW-0812">Transmembrane</keyword>
<dbReference type="InterPro" id="IPR027005">
    <property type="entry name" value="PMT-like"/>
</dbReference>
<keyword evidence="9 14" id="KW-0256">Endoplasmic reticulum</keyword>
<evidence type="ECO:0000313" key="17">
    <source>
        <dbReference type="Proteomes" id="UP000193648"/>
    </source>
</evidence>
<evidence type="ECO:0000256" key="13">
    <source>
        <dbReference type="ARBA" id="ARBA00045102"/>
    </source>
</evidence>
<keyword evidence="6 14" id="KW-0808">Transferase</keyword>
<dbReference type="Gene3D" id="2.80.10.50">
    <property type="match status" value="1"/>
</dbReference>
<dbReference type="Pfam" id="PF02366">
    <property type="entry name" value="PMT"/>
    <property type="match status" value="1"/>
</dbReference>